<dbReference type="CDD" id="cd02978">
    <property type="entry name" value="KaiB_like"/>
    <property type="match status" value="1"/>
</dbReference>
<dbReference type="InterPro" id="IPR039022">
    <property type="entry name" value="KaiB-like"/>
</dbReference>
<evidence type="ECO:0000313" key="2">
    <source>
        <dbReference type="EMBL" id="GAA4386551.1"/>
    </source>
</evidence>
<sequence length="105" mass="11717">METEESAETAGPEYVLHLYITGATPNSTRAVRNITDICEQYLKGRYELLVVDIYQQPQLAQQDQIIAAPTLVKKKPGLTRWLVGDLSDRSRVLKVLGVPFDASTL</sequence>
<dbReference type="Pfam" id="PF07689">
    <property type="entry name" value="KaiB"/>
    <property type="match status" value="1"/>
</dbReference>
<dbReference type="PANTHER" id="PTHR41709:SF2">
    <property type="entry name" value="CIRCADIAN CLOCK PROTEIN KAIB2"/>
    <property type="match status" value="1"/>
</dbReference>
<dbReference type="Proteomes" id="UP001500454">
    <property type="component" value="Unassembled WGS sequence"/>
</dbReference>
<dbReference type="SUPFAM" id="SSF52833">
    <property type="entry name" value="Thioredoxin-like"/>
    <property type="match status" value="1"/>
</dbReference>
<dbReference type="EMBL" id="BAABHA010000010">
    <property type="protein sequence ID" value="GAA4386551.1"/>
    <property type="molecule type" value="Genomic_DNA"/>
</dbReference>
<gene>
    <name evidence="2" type="primary">kaiB</name>
    <name evidence="2" type="ORF">GCM10023186_31340</name>
</gene>
<dbReference type="Gene3D" id="3.40.30.10">
    <property type="entry name" value="Glutaredoxin"/>
    <property type="match status" value="1"/>
</dbReference>
<organism evidence="2 3">
    <name type="scientific">Hymenobacter koreensis</name>
    <dbReference type="NCBI Taxonomy" id="1084523"/>
    <lineage>
        <taxon>Bacteria</taxon>
        <taxon>Pseudomonadati</taxon>
        <taxon>Bacteroidota</taxon>
        <taxon>Cytophagia</taxon>
        <taxon>Cytophagales</taxon>
        <taxon>Hymenobacteraceae</taxon>
        <taxon>Hymenobacter</taxon>
    </lineage>
</organism>
<accession>A0ABP8J7R6</accession>
<dbReference type="SMART" id="SM01248">
    <property type="entry name" value="KaiB"/>
    <property type="match status" value="1"/>
</dbReference>
<dbReference type="InterPro" id="IPR036249">
    <property type="entry name" value="Thioredoxin-like_sf"/>
</dbReference>
<dbReference type="RefSeq" id="WP_345225796.1">
    <property type="nucleotide sequence ID" value="NZ_BAABHA010000010.1"/>
</dbReference>
<reference evidence="3" key="1">
    <citation type="journal article" date="2019" name="Int. J. Syst. Evol. Microbiol.">
        <title>The Global Catalogue of Microorganisms (GCM) 10K type strain sequencing project: providing services to taxonomists for standard genome sequencing and annotation.</title>
        <authorList>
            <consortium name="The Broad Institute Genomics Platform"/>
            <consortium name="The Broad Institute Genome Sequencing Center for Infectious Disease"/>
            <person name="Wu L."/>
            <person name="Ma J."/>
        </authorList>
    </citation>
    <scope>NUCLEOTIDE SEQUENCE [LARGE SCALE GENOMIC DNA]</scope>
    <source>
        <strain evidence="3">JCM 17924</strain>
    </source>
</reference>
<dbReference type="PANTHER" id="PTHR41709">
    <property type="entry name" value="KAIB-LIKE PROTEIN 1"/>
    <property type="match status" value="1"/>
</dbReference>
<comment type="caution">
    <text evidence="2">The sequence shown here is derived from an EMBL/GenBank/DDBJ whole genome shotgun (WGS) entry which is preliminary data.</text>
</comment>
<keyword evidence="3" id="KW-1185">Reference proteome</keyword>
<feature type="domain" description="KaiB" evidence="1">
    <location>
        <begin position="17"/>
        <end position="98"/>
    </location>
</feature>
<evidence type="ECO:0000313" key="3">
    <source>
        <dbReference type="Proteomes" id="UP001500454"/>
    </source>
</evidence>
<protein>
    <submittedName>
        <fullName evidence="2">Circadian clock protein KaiB</fullName>
    </submittedName>
</protein>
<proteinExistence type="predicted"/>
<evidence type="ECO:0000259" key="1">
    <source>
        <dbReference type="SMART" id="SM01248"/>
    </source>
</evidence>
<dbReference type="InterPro" id="IPR011649">
    <property type="entry name" value="KaiB_domain"/>
</dbReference>
<name>A0ABP8J7R6_9BACT</name>